<name>A0A9Q1CMJ9_HOLLE</name>
<evidence type="ECO:0000313" key="3">
    <source>
        <dbReference type="Proteomes" id="UP001152320"/>
    </source>
</evidence>
<sequence length="229" mass="25822">MDGDVVSNLSEVDVKLGMSGDRLNKAGKQRIKKGRYRNSPNWSNVCSDLSKLLGLNQILKISSTFGGFLLLWETGLALILLVLYAGAIGTMRDEERYCAVCVGITVNIISLLVFFIATSFAILDLGSKFSRADVMKGLKIVVHSVILMLQVSTFTVEFTDLVGSGEQECTIFFIFVECWVIFGNICMSEKEYAIASQQRLLADSRNRRKPQRRGERKHFYTRLHHYSIY</sequence>
<keyword evidence="1" id="KW-0812">Transmembrane</keyword>
<feature type="transmembrane region" description="Helical" evidence="1">
    <location>
        <begin position="65"/>
        <end position="85"/>
    </location>
</feature>
<keyword evidence="3" id="KW-1185">Reference proteome</keyword>
<gene>
    <name evidence="2" type="ORF">HOLleu_06430</name>
</gene>
<keyword evidence="1" id="KW-0472">Membrane</keyword>
<keyword evidence="1" id="KW-1133">Transmembrane helix</keyword>
<feature type="transmembrane region" description="Helical" evidence="1">
    <location>
        <begin position="97"/>
        <end position="125"/>
    </location>
</feature>
<organism evidence="2 3">
    <name type="scientific">Holothuria leucospilota</name>
    <name type="common">Black long sea cucumber</name>
    <name type="synonym">Mertensiothuria leucospilota</name>
    <dbReference type="NCBI Taxonomy" id="206669"/>
    <lineage>
        <taxon>Eukaryota</taxon>
        <taxon>Metazoa</taxon>
        <taxon>Echinodermata</taxon>
        <taxon>Eleutherozoa</taxon>
        <taxon>Echinozoa</taxon>
        <taxon>Holothuroidea</taxon>
        <taxon>Aspidochirotacea</taxon>
        <taxon>Aspidochirotida</taxon>
        <taxon>Holothuriidae</taxon>
        <taxon>Holothuria</taxon>
    </lineage>
</organism>
<accession>A0A9Q1CMJ9</accession>
<evidence type="ECO:0000256" key="1">
    <source>
        <dbReference type="SAM" id="Phobius"/>
    </source>
</evidence>
<proteinExistence type="predicted"/>
<reference evidence="2" key="1">
    <citation type="submission" date="2021-10" db="EMBL/GenBank/DDBJ databases">
        <title>Tropical sea cucumber genome reveals ecological adaptation and Cuvierian tubules defense mechanism.</title>
        <authorList>
            <person name="Chen T."/>
        </authorList>
    </citation>
    <scope>NUCLEOTIDE SEQUENCE</scope>
    <source>
        <strain evidence="2">Nanhai2018</strain>
        <tissue evidence="2">Muscle</tissue>
    </source>
</reference>
<dbReference type="EMBL" id="JAIZAY010000002">
    <property type="protein sequence ID" value="KAJ8047435.1"/>
    <property type="molecule type" value="Genomic_DNA"/>
</dbReference>
<dbReference type="AlphaFoldDB" id="A0A9Q1CMJ9"/>
<evidence type="ECO:0000313" key="2">
    <source>
        <dbReference type="EMBL" id="KAJ8047435.1"/>
    </source>
</evidence>
<protein>
    <submittedName>
        <fullName evidence="2">Uncharacterized protein</fullName>
    </submittedName>
</protein>
<dbReference type="Proteomes" id="UP001152320">
    <property type="component" value="Chromosome 2"/>
</dbReference>
<comment type="caution">
    <text evidence="2">The sequence shown here is derived from an EMBL/GenBank/DDBJ whole genome shotgun (WGS) entry which is preliminary data.</text>
</comment>